<keyword evidence="6 10" id="KW-0472">Membrane</keyword>
<dbReference type="OrthoDB" id="6125191at2759"/>
<evidence type="ECO:0000256" key="8">
    <source>
        <dbReference type="ARBA" id="ARBA00023180"/>
    </source>
</evidence>
<keyword evidence="2" id="KW-1003">Cell membrane</keyword>
<dbReference type="SUPFAM" id="SSF81321">
    <property type="entry name" value="Family A G protein-coupled receptor-like"/>
    <property type="match status" value="1"/>
</dbReference>
<feature type="transmembrane region" description="Helical" evidence="10">
    <location>
        <begin position="111"/>
        <end position="132"/>
    </location>
</feature>
<feature type="signal peptide" evidence="11">
    <location>
        <begin position="1"/>
        <end position="18"/>
    </location>
</feature>
<feature type="transmembrane region" description="Helical" evidence="10">
    <location>
        <begin position="183"/>
        <end position="207"/>
    </location>
</feature>
<evidence type="ECO:0000256" key="5">
    <source>
        <dbReference type="ARBA" id="ARBA00023040"/>
    </source>
</evidence>
<reference evidence="13 14" key="1">
    <citation type="submission" date="2020-06" db="EMBL/GenBank/DDBJ databases">
        <authorList>
            <person name="Li R."/>
            <person name="Bekaert M."/>
        </authorList>
    </citation>
    <scope>NUCLEOTIDE SEQUENCE [LARGE SCALE GENOMIC DNA]</scope>
    <source>
        <strain evidence="14">wild</strain>
    </source>
</reference>
<feature type="transmembrane region" description="Helical" evidence="10">
    <location>
        <begin position="228"/>
        <end position="253"/>
    </location>
</feature>
<proteinExistence type="predicted"/>
<comment type="subcellular location">
    <subcellularLocation>
        <location evidence="1">Cell membrane</location>
        <topology evidence="1">Multi-pass membrane protein</topology>
    </subcellularLocation>
</comment>
<keyword evidence="14" id="KW-1185">Reference proteome</keyword>
<feature type="domain" description="G-protein coupled receptors family 1 profile" evidence="12">
    <location>
        <begin position="123"/>
        <end position="398"/>
    </location>
</feature>
<feature type="transmembrane region" description="Helical" evidence="10">
    <location>
        <begin position="296"/>
        <end position="318"/>
    </location>
</feature>
<evidence type="ECO:0000256" key="9">
    <source>
        <dbReference type="ARBA" id="ARBA00023224"/>
    </source>
</evidence>
<evidence type="ECO:0000256" key="11">
    <source>
        <dbReference type="SAM" id="SignalP"/>
    </source>
</evidence>
<organism evidence="13 14">
    <name type="scientific">Mytilus coruscus</name>
    <name type="common">Sea mussel</name>
    <dbReference type="NCBI Taxonomy" id="42192"/>
    <lineage>
        <taxon>Eukaryota</taxon>
        <taxon>Metazoa</taxon>
        <taxon>Spiralia</taxon>
        <taxon>Lophotrochozoa</taxon>
        <taxon>Mollusca</taxon>
        <taxon>Bivalvia</taxon>
        <taxon>Autobranchia</taxon>
        <taxon>Pteriomorphia</taxon>
        <taxon>Mytilida</taxon>
        <taxon>Mytiloidea</taxon>
        <taxon>Mytilidae</taxon>
        <taxon>Mytilinae</taxon>
        <taxon>Mytilus</taxon>
    </lineage>
</organism>
<dbReference type="Pfam" id="PF00001">
    <property type="entry name" value="7tm_1"/>
    <property type="match status" value="1"/>
</dbReference>
<dbReference type="Gene3D" id="1.20.1070.10">
    <property type="entry name" value="Rhodopsin 7-helix transmembrane proteins"/>
    <property type="match status" value="1"/>
</dbReference>
<gene>
    <name evidence="13" type="ORF">MCOR_36904</name>
</gene>
<evidence type="ECO:0000256" key="10">
    <source>
        <dbReference type="SAM" id="Phobius"/>
    </source>
</evidence>
<dbReference type="PROSITE" id="PS50262">
    <property type="entry name" value="G_PROTEIN_RECEP_F1_2"/>
    <property type="match status" value="1"/>
</dbReference>
<feature type="chain" id="PRO_5026830316" description="G-protein coupled receptors family 1 profile domain-containing protein" evidence="11">
    <location>
        <begin position="19"/>
        <end position="434"/>
    </location>
</feature>
<dbReference type="InterPro" id="IPR000276">
    <property type="entry name" value="GPCR_Rhodpsn"/>
</dbReference>
<keyword evidence="5" id="KW-0297">G-protein coupled receptor</keyword>
<evidence type="ECO:0000256" key="7">
    <source>
        <dbReference type="ARBA" id="ARBA00023170"/>
    </source>
</evidence>
<keyword evidence="11" id="KW-0732">Signal</keyword>
<evidence type="ECO:0000256" key="2">
    <source>
        <dbReference type="ARBA" id="ARBA00022475"/>
    </source>
</evidence>
<keyword evidence="9" id="KW-0807">Transducer</keyword>
<evidence type="ECO:0000259" key="12">
    <source>
        <dbReference type="PROSITE" id="PS50262"/>
    </source>
</evidence>
<dbReference type="GO" id="GO:0005886">
    <property type="term" value="C:plasma membrane"/>
    <property type="evidence" value="ECO:0007669"/>
    <property type="project" value="UniProtKB-SubCell"/>
</dbReference>
<protein>
    <recommendedName>
        <fullName evidence="12">G-protein coupled receptors family 1 profile domain-containing protein</fullName>
    </recommendedName>
</protein>
<evidence type="ECO:0000256" key="3">
    <source>
        <dbReference type="ARBA" id="ARBA00022692"/>
    </source>
</evidence>
<sequence>MNEFCLCLFFIAICNVSSTLIQTKTSGDSGKSRQVSSPETTNSIEGVTISANTCVDSFCHSSGETNSTDQLSKDNNCKCIDENTTHEITVIKKENTLKEIYEKISFVNDFVIIPIVSPIGIVGNALVAYVLFKQKKSNSSFIYMVFILLADMVSLISDLFLPIGRLLQMSNSKQLLKVGVYAYHWNMTIISSCFRRFTLNIFCVLSYERLVAITRPLQLHQSATVTHSFFFIVVAFISSTVCSAVIPMCLKFVEIYDPVLNSTQYIQVYTDLYTINKEPMDIVMIVSRFFGGPLQIVYFTTVNILIIVGLHTAMKSTAVSENCNRSQHINKLQIKLCKIFLILSLTNMVAFLPSQITVILARLAPGLGISLRSYSLKLFLFGGHFLKILNSLTDFVVFLVMSKDIRKHVCSTLSFQWCKPKDCKKSVHLSRTAC</sequence>
<keyword evidence="4 10" id="KW-1133">Transmembrane helix</keyword>
<evidence type="ECO:0000313" key="13">
    <source>
        <dbReference type="EMBL" id="CAC5402987.1"/>
    </source>
</evidence>
<keyword evidence="3 10" id="KW-0812">Transmembrane</keyword>
<dbReference type="PANTHER" id="PTHR24246">
    <property type="entry name" value="OLFACTORY RECEPTOR AND ADENOSINE RECEPTOR"/>
    <property type="match status" value="1"/>
</dbReference>
<dbReference type="GO" id="GO:0004930">
    <property type="term" value="F:G protein-coupled receptor activity"/>
    <property type="evidence" value="ECO:0007669"/>
    <property type="project" value="UniProtKB-KW"/>
</dbReference>
<dbReference type="PANTHER" id="PTHR24246:SF27">
    <property type="entry name" value="ADENOSINE RECEPTOR, ISOFORM A"/>
    <property type="match status" value="1"/>
</dbReference>
<feature type="transmembrane region" description="Helical" evidence="10">
    <location>
        <begin position="381"/>
        <end position="401"/>
    </location>
</feature>
<feature type="transmembrane region" description="Helical" evidence="10">
    <location>
        <begin position="339"/>
        <end position="361"/>
    </location>
</feature>
<evidence type="ECO:0000256" key="1">
    <source>
        <dbReference type="ARBA" id="ARBA00004651"/>
    </source>
</evidence>
<keyword evidence="7" id="KW-0675">Receptor</keyword>
<accession>A0A6J8D5P0</accession>
<keyword evidence="8" id="KW-0325">Glycoprotein</keyword>
<dbReference type="Proteomes" id="UP000507470">
    <property type="component" value="Unassembled WGS sequence"/>
</dbReference>
<evidence type="ECO:0000313" key="14">
    <source>
        <dbReference type="Proteomes" id="UP000507470"/>
    </source>
</evidence>
<dbReference type="EMBL" id="CACVKT020006657">
    <property type="protein sequence ID" value="CAC5402987.1"/>
    <property type="molecule type" value="Genomic_DNA"/>
</dbReference>
<evidence type="ECO:0000256" key="4">
    <source>
        <dbReference type="ARBA" id="ARBA00022989"/>
    </source>
</evidence>
<evidence type="ECO:0000256" key="6">
    <source>
        <dbReference type="ARBA" id="ARBA00023136"/>
    </source>
</evidence>
<name>A0A6J8D5P0_MYTCO</name>
<dbReference type="InterPro" id="IPR017452">
    <property type="entry name" value="GPCR_Rhodpsn_7TM"/>
</dbReference>
<dbReference type="AlphaFoldDB" id="A0A6J8D5P0"/>
<feature type="transmembrane region" description="Helical" evidence="10">
    <location>
        <begin position="141"/>
        <end position="163"/>
    </location>
</feature>